<feature type="domain" description="ABC transporter" evidence="12">
    <location>
        <begin position="503"/>
        <end position="735"/>
    </location>
</feature>
<keyword evidence="7 11" id="KW-1133">Transmembrane helix</keyword>
<dbReference type="Pfam" id="PF00664">
    <property type="entry name" value="ABC_membrane"/>
    <property type="match status" value="1"/>
</dbReference>
<keyword evidence="4" id="KW-0788">Thiol protease</keyword>
<dbReference type="InterPro" id="IPR039421">
    <property type="entry name" value="Type_1_exporter"/>
</dbReference>
<gene>
    <name evidence="15" type="ORF">JBF12_29920</name>
</gene>
<evidence type="ECO:0000256" key="8">
    <source>
        <dbReference type="ARBA" id="ARBA00023136"/>
    </source>
</evidence>
<evidence type="ECO:0000256" key="1">
    <source>
        <dbReference type="ARBA" id="ARBA00004651"/>
    </source>
</evidence>
<sequence>MNRDRTGVPHAAAPGNAAREETHMGGGQEGARVPFVAQMSEVECGPACLAMVLGAHRRRVPLRELRAEFGVSRDGASARRILEVARAHGLEARGLKVPPDALGAVRKPAIAHWDDHHFVVVEAVGRNGVRVLDPGEGRATVSHEEFRARSSGTLLEFAPGPSFIERRGPRDSWPLRLVRDMMRMAPRWAALAVLLSGVVQLLALGSAFLTKYGIDTLIGERAGTLSGLSLSIAGFVSVYALIGLGRAGALLVLQHRLDGALGDRFMTHLFRLPFGYFQARSSGDLLARLNSNTVIRDLLTSRMVTLVIDSVFVVGYLVLLCAFSPWYALLAAGLGAAQIAIVLATLRPANALAKRELSAEAATQSVAVDALRGAEFLKSAGLVGTVLDRWRGSLGDYLRAALHRRRLDALTDSLTLLLQVASPLVLLLLGIAQVRSGALTIGSMIALNAIAAGLLTPIAGLATSMRYLQTIGAHLERVHDVLDERPEVRRPGVIAPATVRGEIELRGVGFRYGQGPWILRDLTLRVPAGAKLAVVGASGSGKTTMIRLLAGLLRPTEGTVLLDGRAIEEYDADSLRRRFGIVTQEPHVFGGTIGSNLRLGRDDLPDEALFEALGRAGLLPDVRRMPMGLETHVAEGGSALSGGQRQRLAIARALLADPALLVLDEATSHLDAVTEAEVAGELSALGCTRIVVAHRISTIMDADEIVVLDDGRFTERGGHDDLMLTGGRYASLVHRQLPASLRPS</sequence>
<name>A0ABS0RIF9_9ACTN</name>
<evidence type="ECO:0000256" key="10">
    <source>
        <dbReference type="SAM" id="MobiDB-lite"/>
    </source>
</evidence>
<reference evidence="15 16" key="1">
    <citation type="submission" date="2020-12" db="EMBL/GenBank/DDBJ databases">
        <authorList>
            <person name="Kusuma A.B."/>
            <person name="Nouioui I."/>
            <person name="Goodfellow M."/>
        </authorList>
    </citation>
    <scope>NUCLEOTIDE SEQUENCE [LARGE SCALE GENOMIC DNA]</scope>
    <source>
        <strain evidence="15 16">DSM 41764</strain>
    </source>
</reference>
<keyword evidence="3" id="KW-0547">Nucleotide-binding</keyword>
<evidence type="ECO:0000313" key="15">
    <source>
        <dbReference type="EMBL" id="MBI0317128.1"/>
    </source>
</evidence>
<proteinExistence type="predicted"/>
<dbReference type="Gene3D" id="1.20.1560.10">
    <property type="entry name" value="ABC transporter type 1, transmembrane domain"/>
    <property type="match status" value="1"/>
</dbReference>
<feature type="transmembrane region" description="Helical" evidence="11">
    <location>
        <begin position="230"/>
        <end position="253"/>
    </location>
</feature>
<feature type="region of interest" description="Disordered" evidence="10">
    <location>
        <begin position="1"/>
        <end position="28"/>
    </location>
</feature>
<feature type="transmembrane region" description="Helical" evidence="11">
    <location>
        <begin position="303"/>
        <end position="320"/>
    </location>
</feature>
<dbReference type="Proteomes" id="UP000638849">
    <property type="component" value="Unassembled WGS sequence"/>
</dbReference>
<comment type="caution">
    <text evidence="15">The sequence shown here is derived from an EMBL/GenBank/DDBJ whole genome shotgun (WGS) entry which is preliminary data.</text>
</comment>
<keyword evidence="4" id="KW-0645">Protease</keyword>
<feature type="transmembrane region" description="Helical" evidence="11">
    <location>
        <begin position="414"/>
        <end position="432"/>
    </location>
</feature>
<evidence type="ECO:0000256" key="9">
    <source>
        <dbReference type="ARBA" id="ARBA00043264"/>
    </source>
</evidence>
<dbReference type="InterPro" id="IPR003593">
    <property type="entry name" value="AAA+_ATPase"/>
</dbReference>
<protein>
    <submittedName>
        <fullName evidence="15">Peptidase domain-containing ABC transporter</fullName>
    </submittedName>
</protein>
<dbReference type="PROSITE" id="PS50990">
    <property type="entry name" value="PEPTIDASE_C39"/>
    <property type="match status" value="1"/>
</dbReference>
<organism evidence="15 16">
    <name type="scientific">Streptomyces javensis</name>
    <dbReference type="NCBI Taxonomy" id="114698"/>
    <lineage>
        <taxon>Bacteria</taxon>
        <taxon>Bacillati</taxon>
        <taxon>Actinomycetota</taxon>
        <taxon>Actinomycetes</taxon>
        <taxon>Kitasatosporales</taxon>
        <taxon>Streptomycetaceae</taxon>
        <taxon>Streptomyces</taxon>
        <taxon>Streptomyces violaceusniger group</taxon>
    </lineage>
</organism>
<dbReference type="Gene3D" id="3.90.70.10">
    <property type="entry name" value="Cysteine proteinases"/>
    <property type="match status" value="1"/>
</dbReference>
<dbReference type="CDD" id="cd18779">
    <property type="entry name" value="ABC_6TM_T1SS_like"/>
    <property type="match status" value="1"/>
</dbReference>
<feature type="domain" description="Peptidase C39" evidence="14">
    <location>
        <begin position="38"/>
        <end position="157"/>
    </location>
</feature>
<feature type="transmembrane region" description="Helical" evidence="11">
    <location>
        <begin position="326"/>
        <end position="346"/>
    </location>
</feature>
<keyword evidence="6" id="KW-0653">Protein transport</keyword>
<evidence type="ECO:0000256" key="7">
    <source>
        <dbReference type="ARBA" id="ARBA00022989"/>
    </source>
</evidence>
<feature type="transmembrane region" description="Helical" evidence="11">
    <location>
        <begin position="188"/>
        <end position="210"/>
    </location>
</feature>
<dbReference type="RefSeq" id="WP_198279889.1">
    <property type="nucleotide sequence ID" value="NZ_JAEEAQ010000374.1"/>
</dbReference>
<dbReference type="Pfam" id="PF00005">
    <property type="entry name" value="ABC_tran"/>
    <property type="match status" value="1"/>
</dbReference>
<dbReference type="SMART" id="SM00382">
    <property type="entry name" value="AAA"/>
    <property type="match status" value="1"/>
</dbReference>
<evidence type="ECO:0000256" key="11">
    <source>
        <dbReference type="SAM" id="Phobius"/>
    </source>
</evidence>
<evidence type="ECO:0000256" key="5">
    <source>
        <dbReference type="ARBA" id="ARBA00022840"/>
    </source>
</evidence>
<dbReference type="InterPro" id="IPR005074">
    <property type="entry name" value="Peptidase_C39"/>
</dbReference>
<dbReference type="SUPFAM" id="SSF90123">
    <property type="entry name" value="ABC transporter transmembrane region"/>
    <property type="match status" value="1"/>
</dbReference>
<evidence type="ECO:0000256" key="6">
    <source>
        <dbReference type="ARBA" id="ARBA00022927"/>
    </source>
</evidence>
<evidence type="ECO:0000313" key="16">
    <source>
        <dbReference type="Proteomes" id="UP000638849"/>
    </source>
</evidence>
<evidence type="ECO:0000256" key="2">
    <source>
        <dbReference type="ARBA" id="ARBA00022692"/>
    </source>
</evidence>
<keyword evidence="8 11" id="KW-0472">Membrane</keyword>
<feature type="domain" description="ABC transmembrane type-1" evidence="13">
    <location>
        <begin position="190"/>
        <end position="470"/>
    </location>
</feature>
<dbReference type="SUPFAM" id="SSF52540">
    <property type="entry name" value="P-loop containing nucleoside triphosphate hydrolases"/>
    <property type="match status" value="1"/>
</dbReference>
<dbReference type="PANTHER" id="PTHR24221">
    <property type="entry name" value="ATP-BINDING CASSETTE SUB-FAMILY B"/>
    <property type="match status" value="1"/>
</dbReference>
<dbReference type="PROSITE" id="PS50929">
    <property type="entry name" value="ABC_TM1F"/>
    <property type="match status" value="1"/>
</dbReference>
<accession>A0ABS0RIF9</accession>
<dbReference type="Pfam" id="PF03412">
    <property type="entry name" value="Peptidase_C39"/>
    <property type="match status" value="1"/>
</dbReference>
<dbReference type="InterPro" id="IPR017871">
    <property type="entry name" value="ABC_transporter-like_CS"/>
</dbReference>
<evidence type="ECO:0000259" key="14">
    <source>
        <dbReference type="PROSITE" id="PS50990"/>
    </source>
</evidence>
<dbReference type="InterPro" id="IPR011527">
    <property type="entry name" value="ABC1_TM_dom"/>
</dbReference>
<evidence type="ECO:0000256" key="3">
    <source>
        <dbReference type="ARBA" id="ARBA00022741"/>
    </source>
</evidence>
<dbReference type="EMBL" id="JAEEAQ010000374">
    <property type="protein sequence ID" value="MBI0317128.1"/>
    <property type="molecule type" value="Genomic_DNA"/>
</dbReference>
<dbReference type="Gene3D" id="3.40.50.300">
    <property type="entry name" value="P-loop containing nucleotide triphosphate hydrolases"/>
    <property type="match status" value="1"/>
</dbReference>
<keyword evidence="6" id="KW-0813">Transport</keyword>
<comment type="subcellular location">
    <subcellularLocation>
        <location evidence="1">Cell membrane</location>
        <topology evidence="1">Multi-pass membrane protein</topology>
    </subcellularLocation>
</comment>
<evidence type="ECO:0000259" key="13">
    <source>
        <dbReference type="PROSITE" id="PS50929"/>
    </source>
</evidence>
<keyword evidence="4" id="KW-0378">Hydrolase</keyword>
<dbReference type="InterPro" id="IPR027417">
    <property type="entry name" value="P-loop_NTPase"/>
</dbReference>
<dbReference type="PROSITE" id="PS00211">
    <property type="entry name" value="ABC_TRANSPORTER_1"/>
    <property type="match status" value="1"/>
</dbReference>
<keyword evidence="5" id="KW-0067">ATP-binding</keyword>
<dbReference type="PROSITE" id="PS50893">
    <property type="entry name" value="ABC_TRANSPORTER_2"/>
    <property type="match status" value="1"/>
</dbReference>
<dbReference type="InterPro" id="IPR003439">
    <property type="entry name" value="ABC_transporter-like_ATP-bd"/>
</dbReference>
<keyword evidence="16" id="KW-1185">Reference proteome</keyword>
<keyword evidence="9" id="KW-0080">Bacteriocin transport</keyword>
<evidence type="ECO:0000259" key="12">
    <source>
        <dbReference type="PROSITE" id="PS50893"/>
    </source>
</evidence>
<dbReference type="InterPro" id="IPR036640">
    <property type="entry name" value="ABC1_TM_sf"/>
</dbReference>
<evidence type="ECO:0000256" key="4">
    <source>
        <dbReference type="ARBA" id="ARBA00022807"/>
    </source>
</evidence>
<keyword evidence="2 11" id="KW-0812">Transmembrane</keyword>
<feature type="transmembrane region" description="Helical" evidence="11">
    <location>
        <begin position="438"/>
        <end position="462"/>
    </location>
</feature>
<dbReference type="PANTHER" id="PTHR24221:SF654">
    <property type="entry name" value="ATP-BINDING CASSETTE SUB-FAMILY B MEMBER 6"/>
    <property type="match status" value="1"/>
</dbReference>